<dbReference type="OrthoDB" id="8092964at2"/>
<name>A0A1G8UPV5_9RHOB</name>
<proteinExistence type="predicted"/>
<evidence type="ECO:0000259" key="2">
    <source>
        <dbReference type="Pfam" id="PF01471"/>
    </source>
</evidence>
<dbReference type="Proteomes" id="UP000199382">
    <property type="component" value="Unassembled WGS sequence"/>
</dbReference>
<feature type="chain" id="PRO_5011775872" evidence="1">
    <location>
        <begin position="29"/>
        <end position="423"/>
    </location>
</feature>
<dbReference type="EMBL" id="FNEK01000019">
    <property type="protein sequence ID" value="SDJ55704.1"/>
    <property type="molecule type" value="Genomic_DNA"/>
</dbReference>
<gene>
    <name evidence="3" type="ORF">SAMN04488026_101976</name>
</gene>
<reference evidence="3 4" key="1">
    <citation type="submission" date="2016-10" db="EMBL/GenBank/DDBJ databases">
        <authorList>
            <person name="de Groot N.N."/>
        </authorList>
    </citation>
    <scope>NUCLEOTIDE SEQUENCE [LARGE SCALE GENOMIC DNA]</scope>
    <source>
        <strain evidence="3 4">DSM 25294</strain>
    </source>
</reference>
<keyword evidence="4" id="KW-1185">Reference proteome</keyword>
<dbReference type="InterPro" id="IPR002477">
    <property type="entry name" value="Peptidoglycan-bd-like"/>
</dbReference>
<evidence type="ECO:0000313" key="4">
    <source>
        <dbReference type="Proteomes" id="UP000199382"/>
    </source>
</evidence>
<dbReference type="Gene3D" id="1.10.101.10">
    <property type="entry name" value="PGBD-like superfamily/PGBD"/>
    <property type="match status" value="1"/>
</dbReference>
<accession>A0A1G8UPV5</accession>
<dbReference type="InterPro" id="IPR036366">
    <property type="entry name" value="PGBDSf"/>
</dbReference>
<keyword evidence="1" id="KW-0732">Signal</keyword>
<dbReference type="InterPro" id="IPR036365">
    <property type="entry name" value="PGBD-like_sf"/>
</dbReference>
<dbReference type="AlphaFoldDB" id="A0A1G8UPV5"/>
<dbReference type="SUPFAM" id="SSF47090">
    <property type="entry name" value="PGBD-like"/>
    <property type="match status" value="1"/>
</dbReference>
<sequence length="423" mass="43860">MDRNAKTRMMRSGLLGLACTLQASLAAAQTATPESLFQQARTLVEATSAPYDTSEAAQLRQARDILDRIITEFPASDLSVRVLIQDNIDGLDIARLDAEIAALPVADTASGFPVIPTVETAPAEPGGATGSAFPVIPMAQGTAQTASPTASGAQATSAFPVIAPPSAPAAESAETLVSESLRSVGNCYVSTQGAGAGERVIVEVDIDGQGQVAAMPRLLEPIAPSASARQLFITLVTALDSCSPYAAGAAGSYRIAATADGVERVDTSGAPITAAPTTSATAVIAPTYWVAASKESQDALELSRREKAELQARLTAMGYDPRGIDGVPGNGTREALSQWQVAAGIPATGYLDQPQMTAFLQQSNPAYEAWLLDDTNKAKVEAAATEKAATKKSSGRAKPPPGYFWYKGRLCKKVFGNAVISCK</sequence>
<feature type="signal peptide" evidence="1">
    <location>
        <begin position="1"/>
        <end position="28"/>
    </location>
</feature>
<feature type="domain" description="Peptidoglycan binding-like" evidence="2">
    <location>
        <begin position="309"/>
        <end position="357"/>
    </location>
</feature>
<organism evidence="3 4">
    <name type="scientific">Aliiruegeria lutimaris</name>
    <dbReference type="NCBI Taxonomy" id="571298"/>
    <lineage>
        <taxon>Bacteria</taxon>
        <taxon>Pseudomonadati</taxon>
        <taxon>Pseudomonadota</taxon>
        <taxon>Alphaproteobacteria</taxon>
        <taxon>Rhodobacterales</taxon>
        <taxon>Roseobacteraceae</taxon>
        <taxon>Aliiruegeria</taxon>
    </lineage>
</organism>
<dbReference type="STRING" id="571298.SAMN04488026_101976"/>
<dbReference type="Pfam" id="PF01471">
    <property type="entry name" value="PG_binding_1"/>
    <property type="match status" value="1"/>
</dbReference>
<evidence type="ECO:0000313" key="3">
    <source>
        <dbReference type="EMBL" id="SDJ55704.1"/>
    </source>
</evidence>
<evidence type="ECO:0000256" key="1">
    <source>
        <dbReference type="SAM" id="SignalP"/>
    </source>
</evidence>
<dbReference type="RefSeq" id="WP_093155420.1">
    <property type="nucleotide sequence ID" value="NZ_FNEK01000019.1"/>
</dbReference>
<protein>
    <submittedName>
        <fullName evidence="3">Putative peptidoglycan binding domain-containing protein</fullName>
    </submittedName>
</protein>